<evidence type="ECO:0000256" key="4">
    <source>
        <dbReference type="ARBA" id="ARBA00022989"/>
    </source>
</evidence>
<dbReference type="Gene3D" id="1.20.1440.20">
    <property type="entry name" value="LemA-like domain"/>
    <property type="match status" value="1"/>
</dbReference>
<dbReference type="AlphaFoldDB" id="E3H761"/>
<evidence type="ECO:0000256" key="3">
    <source>
        <dbReference type="ARBA" id="ARBA00022692"/>
    </source>
</evidence>
<dbReference type="PANTHER" id="PTHR34478">
    <property type="entry name" value="PROTEIN LEMA"/>
    <property type="match status" value="1"/>
</dbReference>
<name>E3H761_ILYPC</name>
<keyword evidence="5" id="KW-0472">Membrane</keyword>
<sequence>MILFAAIMLIAGIYTTMSYNGFVQLQNIVEEAFSTMDVYLKKRYDLIPNLVETVKGYATHESKTLENVIEKRNMAMNAGNLKDRQKMEGELTGALKTIFALSESYPDLKANGNFMKLQGQLETIEGDILQSRKYYNGVVRSFNTKCETFPSLIIAKIFSFTQKEYFEITDEKERSNVQVKF</sequence>
<dbReference type="Pfam" id="PF04011">
    <property type="entry name" value="LemA"/>
    <property type="match status" value="1"/>
</dbReference>
<keyword evidence="7" id="KW-1185">Reference proteome</keyword>
<dbReference type="HOGENOM" id="CLU_056714_2_2_0"/>
<organism evidence="6 7">
    <name type="scientific">Ilyobacter polytropus (strain ATCC 51220 / DSM 2926 / LMG 16218 / CuHBu1)</name>
    <dbReference type="NCBI Taxonomy" id="572544"/>
    <lineage>
        <taxon>Bacteria</taxon>
        <taxon>Fusobacteriati</taxon>
        <taxon>Fusobacteriota</taxon>
        <taxon>Fusobacteriia</taxon>
        <taxon>Fusobacteriales</taxon>
        <taxon>Fusobacteriaceae</taxon>
        <taxon>Ilyobacter</taxon>
    </lineage>
</organism>
<evidence type="ECO:0000256" key="2">
    <source>
        <dbReference type="ARBA" id="ARBA00008854"/>
    </source>
</evidence>
<evidence type="ECO:0000313" key="7">
    <source>
        <dbReference type="Proteomes" id="UP000006875"/>
    </source>
</evidence>
<evidence type="ECO:0000313" key="6">
    <source>
        <dbReference type="EMBL" id="ADO82542.1"/>
    </source>
</evidence>
<dbReference type="Proteomes" id="UP000006875">
    <property type="component" value="Chromosome"/>
</dbReference>
<dbReference type="STRING" id="572544.Ilyop_0756"/>
<comment type="subcellular location">
    <subcellularLocation>
        <location evidence="1">Membrane</location>
        <topology evidence="1">Single-pass membrane protein</topology>
    </subcellularLocation>
</comment>
<proteinExistence type="inferred from homology"/>
<reference evidence="6 7" key="1">
    <citation type="journal article" date="2010" name="Stand. Genomic Sci.">
        <title>Complete genome sequence of Ilyobacter polytropus type strain (CuHbu1).</title>
        <authorList>
            <person name="Sikorski J."/>
            <person name="Chertkov O."/>
            <person name="Lapidus A."/>
            <person name="Nolan M."/>
            <person name="Lucas S."/>
            <person name="Del Rio T.G."/>
            <person name="Tice H."/>
            <person name="Cheng J.F."/>
            <person name="Tapia R."/>
            <person name="Han C."/>
            <person name="Goodwin L."/>
            <person name="Pitluck S."/>
            <person name="Liolios K."/>
            <person name="Ivanova N."/>
            <person name="Mavromatis K."/>
            <person name="Mikhailova N."/>
            <person name="Pati A."/>
            <person name="Chen A."/>
            <person name="Palaniappan K."/>
            <person name="Land M."/>
            <person name="Hauser L."/>
            <person name="Chang Y.J."/>
            <person name="Jeffries C.D."/>
            <person name="Brambilla E."/>
            <person name="Yasawong M."/>
            <person name="Rohde M."/>
            <person name="Pukall R."/>
            <person name="Spring S."/>
            <person name="Goker M."/>
            <person name="Woyke T."/>
            <person name="Bristow J."/>
            <person name="Eisen J.A."/>
            <person name="Markowitz V."/>
            <person name="Hugenholtz P."/>
            <person name="Kyrpides N.C."/>
            <person name="Klenk H.P."/>
        </authorList>
    </citation>
    <scope>NUCLEOTIDE SEQUENCE [LARGE SCALE GENOMIC DNA]</scope>
    <source>
        <strain evidence="7">ATCC 51220 / DSM 2926 / LMG 16218 / CuHBu1</strain>
    </source>
</reference>
<accession>E3H761</accession>
<evidence type="ECO:0000256" key="5">
    <source>
        <dbReference type="ARBA" id="ARBA00023136"/>
    </source>
</evidence>
<dbReference type="GO" id="GO:0016020">
    <property type="term" value="C:membrane"/>
    <property type="evidence" value="ECO:0007669"/>
    <property type="project" value="UniProtKB-SubCell"/>
</dbReference>
<dbReference type="KEGG" id="ipo:Ilyop_0756"/>
<protein>
    <submittedName>
        <fullName evidence="6">LemA family protein</fullName>
    </submittedName>
</protein>
<comment type="similarity">
    <text evidence="2">Belongs to the LemA family.</text>
</comment>
<gene>
    <name evidence="6" type="ordered locus">Ilyop_0756</name>
</gene>
<evidence type="ECO:0000256" key="1">
    <source>
        <dbReference type="ARBA" id="ARBA00004167"/>
    </source>
</evidence>
<dbReference type="InterPro" id="IPR023353">
    <property type="entry name" value="LemA-like_dom_sf"/>
</dbReference>
<dbReference type="PANTHER" id="PTHR34478:SF1">
    <property type="entry name" value="PROTEIN LEMA"/>
    <property type="match status" value="1"/>
</dbReference>
<dbReference type="EMBL" id="CP002281">
    <property type="protein sequence ID" value="ADO82542.1"/>
    <property type="molecule type" value="Genomic_DNA"/>
</dbReference>
<keyword evidence="3" id="KW-0812">Transmembrane</keyword>
<dbReference type="InterPro" id="IPR007156">
    <property type="entry name" value="MamQ_LemA"/>
</dbReference>
<dbReference type="SUPFAM" id="SSF140478">
    <property type="entry name" value="LemA-like"/>
    <property type="match status" value="1"/>
</dbReference>
<keyword evidence="4" id="KW-1133">Transmembrane helix</keyword>
<dbReference type="RefSeq" id="WP_013387212.1">
    <property type="nucleotide sequence ID" value="NC_014632.1"/>
</dbReference>
<dbReference type="eggNOG" id="COG1704">
    <property type="taxonomic scope" value="Bacteria"/>
</dbReference>